<dbReference type="RefSeq" id="WP_135872679.1">
    <property type="nucleotide sequence ID" value="NZ_SRSC01000005.1"/>
</dbReference>
<dbReference type="GO" id="GO:0046872">
    <property type="term" value="F:metal ion binding"/>
    <property type="evidence" value="ECO:0007669"/>
    <property type="project" value="UniProtKB-KW"/>
</dbReference>
<dbReference type="InterPro" id="IPR009056">
    <property type="entry name" value="Cyt_c-like_dom"/>
</dbReference>
<dbReference type="PROSITE" id="PS51007">
    <property type="entry name" value="CYTC"/>
    <property type="match status" value="1"/>
</dbReference>
<feature type="region of interest" description="Disordered" evidence="4">
    <location>
        <begin position="1"/>
        <end position="27"/>
    </location>
</feature>
<evidence type="ECO:0000313" key="7">
    <source>
        <dbReference type="Proteomes" id="UP000306416"/>
    </source>
</evidence>
<dbReference type="InterPro" id="IPR036280">
    <property type="entry name" value="Multihaem_cyt_sf"/>
</dbReference>
<feature type="domain" description="Cytochrome c" evidence="5">
    <location>
        <begin position="245"/>
        <end position="350"/>
    </location>
</feature>
<evidence type="ECO:0000313" key="6">
    <source>
        <dbReference type="EMBL" id="TGU70279.1"/>
    </source>
</evidence>
<comment type="caution">
    <text evidence="6">The sequence shown here is derived from an EMBL/GenBank/DDBJ whole genome shotgun (WGS) entry which is preliminary data.</text>
</comment>
<keyword evidence="1 3" id="KW-0479">Metal-binding</keyword>
<dbReference type="Proteomes" id="UP000306416">
    <property type="component" value="Unassembled WGS sequence"/>
</dbReference>
<evidence type="ECO:0000256" key="4">
    <source>
        <dbReference type="SAM" id="MobiDB-lite"/>
    </source>
</evidence>
<organism evidence="6 7">
    <name type="scientific">Geomonas terrae</name>
    <dbReference type="NCBI Taxonomy" id="2562681"/>
    <lineage>
        <taxon>Bacteria</taxon>
        <taxon>Pseudomonadati</taxon>
        <taxon>Thermodesulfobacteriota</taxon>
        <taxon>Desulfuromonadia</taxon>
        <taxon>Geobacterales</taxon>
        <taxon>Geobacteraceae</taxon>
        <taxon>Geomonas</taxon>
    </lineage>
</organism>
<dbReference type="SUPFAM" id="SSF48695">
    <property type="entry name" value="Multiheme cytochromes"/>
    <property type="match status" value="1"/>
</dbReference>
<dbReference type="InterPro" id="IPR035986">
    <property type="entry name" value="PKD_dom_sf"/>
</dbReference>
<feature type="compositionally biased region" description="Polar residues" evidence="4">
    <location>
        <begin position="17"/>
        <end position="27"/>
    </location>
</feature>
<dbReference type="Gene3D" id="2.60.40.10">
    <property type="entry name" value="Immunoglobulins"/>
    <property type="match status" value="1"/>
</dbReference>
<dbReference type="GO" id="GO:0009055">
    <property type="term" value="F:electron transfer activity"/>
    <property type="evidence" value="ECO:0007669"/>
    <property type="project" value="InterPro"/>
</dbReference>
<evidence type="ECO:0000256" key="1">
    <source>
        <dbReference type="ARBA" id="ARBA00022723"/>
    </source>
</evidence>
<gene>
    <name evidence="6" type="ORF">E4633_18970</name>
</gene>
<dbReference type="EMBL" id="SRSC01000005">
    <property type="protein sequence ID" value="TGU70279.1"/>
    <property type="molecule type" value="Genomic_DNA"/>
</dbReference>
<keyword evidence="3" id="KW-0349">Heme</keyword>
<keyword evidence="2 3" id="KW-0408">Iron</keyword>
<keyword evidence="7" id="KW-1185">Reference proteome</keyword>
<dbReference type="CDD" id="cd00146">
    <property type="entry name" value="PKD"/>
    <property type="match status" value="1"/>
</dbReference>
<feature type="compositionally biased region" description="Basic and acidic residues" evidence="4">
    <location>
        <begin position="1"/>
        <end position="10"/>
    </location>
</feature>
<evidence type="ECO:0000256" key="2">
    <source>
        <dbReference type="ARBA" id="ARBA00023004"/>
    </source>
</evidence>
<dbReference type="GO" id="GO:0020037">
    <property type="term" value="F:heme binding"/>
    <property type="evidence" value="ECO:0007669"/>
    <property type="project" value="InterPro"/>
</dbReference>
<evidence type="ECO:0000256" key="3">
    <source>
        <dbReference type="PROSITE-ProRule" id="PRU00433"/>
    </source>
</evidence>
<reference evidence="6 7" key="1">
    <citation type="submission" date="2019-04" db="EMBL/GenBank/DDBJ databases">
        <title>Geobacter oryzae sp. nov., ferric-reducing bacteria isolated from paddy soil.</title>
        <authorList>
            <person name="Xu Z."/>
            <person name="Masuda Y."/>
            <person name="Itoh H."/>
            <person name="Senoo K."/>
        </authorList>
    </citation>
    <scope>NUCLEOTIDE SEQUENCE [LARGE SCALE GENOMIC DNA]</scope>
    <source>
        <strain evidence="6 7">Red111</strain>
    </source>
</reference>
<sequence length="1310" mass="139668">MADLQKKADGKGITYPGTPNTGNPVVDSQTPGTKLYIFLNGGEDANHNKYPKVDLSLWDQATMCGTCHPGGIAYEEDRNGNRLPYKTLTDMATGDVNPFTTTVWENFTTQGIETSFATIAPWIYPQYKGNKPANGPVMADPAYAWVTKDKNGNAVPIGQVAMTMKEPNSNQDMPVYSGQLMMPNVKEMDCFFCHLSGYDNVMSSVMTQAGSLNAAPTAGAMLFDMNPASPTYMGYNQYNGNVAFADAGNGMQSVTLSDSLLARIKGAPDSNNCMQCHATKTLKDLPEMFGVTGGSSGFLSSAPMIYDPANGVGPNGKRMTSYDINAMWMQSGTSPSINLGNYTQYMMPGMPYVQAQQTYYTAASAPSAGGFIGGSNPAMSGPLYYATAATTAAGQSEMDQNALKRSTMPFPRAEWFKRGDAWQAGQDVHGSFGCAGCHFTGNSTNKNQCDPGRGFDMSSTTADGVPPLWKRQVVKGFDADGKPVLAVGDAEVGAAVQKHDTRNTVKRCEFCHITGKDYYGNAIQTFGAPNPDAAHTQYGLNNNIVQIVDKFDKEQGGFGGQGVPEHTDFTTDKNKLGRGNHLDVMDCTVCHVQKTSMAVRALDATSGMRFPAIVGTDPSKGMIGLFEDPAPEAFNAGAVQKYNGMYQVINTYFGYTNSTQKEGTPAVAGSQACLDMAAQGADCSTQPGPGYQAPIQAGTHVVGGKLKTWEPLNLWQKLGNMEAPLTWGNGTKSGMKFRRKIYLSNAISAVIWNNTDSNVDANGDTVPGGLLVPTKPSLVGYTDVFDGLPPHENNTQGYGDPIYDPWIQRDLKAGMNFGPSALSVISVGFNNPMTTNSGSAFMPDGTFSPANYWKYVSVWSGAVTFTEPNQITEYKAYRNQLESMKAPELRKDWSKTELAYIGAPFMVTHGVKPVQQYVKGKSCADCHAQGAGFFKGGFDMVGTAIPADRTFNPTSRVVVDQATGTVTRMPGVPGLDSASNLMERPLEPVRVKAVKGDLRTAFEGFNKLGQPRTVKFEKSDETHTWTVDLQRADVLYPPEDGAIYYKIADTNDDGSIKTGATPVNGAAYADYMETIAATFNPTAAGLGVKPVATIAAVAGETGTNAAMLVKGTSYNFAPATTPAAGAKFQWATNAGDTAVPPAVPGAILSAPAAANTGITFTKAGTFRVALTVTNVDGTTATSYKLVNVANPVYIAVNSTTTAPVTTTIPATATRPAYSYTVQQTKVPVTFPIAPPTYDKVRFFWGDGSSSTTLTATDFATANGAGGVAHVYNRYSKYLNASTSKYTYKTTIQLFNGSNLVSSQSVKVEVQ</sequence>
<protein>
    <recommendedName>
        <fullName evidence="5">Cytochrome c domain-containing protein</fullName>
    </recommendedName>
</protein>
<accession>A0A4S1CAF9</accession>
<dbReference type="InterPro" id="IPR013783">
    <property type="entry name" value="Ig-like_fold"/>
</dbReference>
<proteinExistence type="predicted"/>
<dbReference type="SUPFAM" id="SSF49299">
    <property type="entry name" value="PKD domain"/>
    <property type="match status" value="1"/>
</dbReference>
<name>A0A4S1CAF9_9BACT</name>
<evidence type="ECO:0000259" key="5">
    <source>
        <dbReference type="PROSITE" id="PS51007"/>
    </source>
</evidence>